<keyword evidence="2 8" id="KW-1277">Toxin-antitoxin system</keyword>
<keyword evidence="4 8" id="KW-0479">Metal-binding</keyword>
<dbReference type="InterPro" id="IPR002716">
    <property type="entry name" value="PIN_dom"/>
</dbReference>
<evidence type="ECO:0000256" key="2">
    <source>
        <dbReference type="ARBA" id="ARBA00022649"/>
    </source>
</evidence>
<proteinExistence type="inferred from homology"/>
<dbReference type="Pfam" id="PF01850">
    <property type="entry name" value="PIN"/>
    <property type="match status" value="1"/>
</dbReference>
<evidence type="ECO:0000256" key="3">
    <source>
        <dbReference type="ARBA" id="ARBA00022722"/>
    </source>
</evidence>
<keyword evidence="8" id="KW-0800">Toxin</keyword>
<feature type="binding site" evidence="8">
    <location>
        <position position="97"/>
    </location>
    <ligand>
        <name>Mg(2+)</name>
        <dbReference type="ChEBI" id="CHEBI:18420"/>
    </ligand>
</feature>
<dbReference type="CDD" id="cd09881">
    <property type="entry name" value="PIN_VapC4-5_FitB-like"/>
    <property type="match status" value="1"/>
</dbReference>
<dbReference type="InterPro" id="IPR029060">
    <property type="entry name" value="PIN-like_dom_sf"/>
</dbReference>
<keyword evidence="3 8" id="KW-0540">Nuclease</keyword>
<dbReference type="InterPro" id="IPR050556">
    <property type="entry name" value="Type_II_TA_system_RNase"/>
</dbReference>
<evidence type="ECO:0000313" key="11">
    <source>
        <dbReference type="Proteomes" id="UP001595974"/>
    </source>
</evidence>
<dbReference type="Gene3D" id="3.40.50.1010">
    <property type="entry name" value="5'-nuclease"/>
    <property type="match status" value="1"/>
</dbReference>
<evidence type="ECO:0000256" key="8">
    <source>
        <dbReference type="HAMAP-Rule" id="MF_00265"/>
    </source>
</evidence>
<dbReference type="PANTHER" id="PTHR33653">
    <property type="entry name" value="RIBONUCLEASE VAPC2"/>
    <property type="match status" value="1"/>
</dbReference>
<feature type="binding site" evidence="8">
    <location>
        <position position="6"/>
    </location>
    <ligand>
        <name>Mg(2+)</name>
        <dbReference type="ChEBI" id="CHEBI:18420"/>
    </ligand>
</feature>
<keyword evidence="5 8" id="KW-0378">Hydrolase</keyword>
<sequence length="147" mass="16258">MRYMLDTNICIYLINHRPPQVRRRFDACAVGEVGISIVTATELAYGVAKSGSVRNRAALETFLLPLEIAPLDERVLWRYADLRADLERRGQPIGALDTQIAAHALALGATLVTNDTREFQRVAGLMLENWIEPLLSEPPAPYLAATG</sequence>
<comment type="caution">
    <text evidence="10">The sequence shown here is derived from an EMBL/GenBank/DDBJ whole genome shotgun (WGS) entry which is preliminary data.</text>
</comment>
<keyword evidence="11" id="KW-1185">Reference proteome</keyword>
<dbReference type="SUPFAM" id="SSF88723">
    <property type="entry name" value="PIN domain-like"/>
    <property type="match status" value="1"/>
</dbReference>
<dbReference type="HAMAP" id="MF_00265">
    <property type="entry name" value="VapC_Nob1"/>
    <property type="match status" value="1"/>
</dbReference>
<protein>
    <recommendedName>
        <fullName evidence="8">Ribonuclease VapC</fullName>
        <shortName evidence="8">RNase VapC</shortName>
        <ecNumber evidence="8">3.1.-.-</ecNumber>
    </recommendedName>
    <alternativeName>
        <fullName evidence="8">Toxin VapC</fullName>
    </alternativeName>
</protein>
<accession>A0ABW1AP74</accession>
<dbReference type="InterPro" id="IPR022907">
    <property type="entry name" value="VapC_family"/>
</dbReference>
<evidence type="ECO:0000256" key="5">
    <source>
        <dbReference type="ARBA" id="ARBA00022801"/>
    </source>
</evidence>
<dbReference type="RefSeq" id="WP_096446138.1">
    <property type="nucleotide sequence ID" value="NZ_JBHSOG010000023.1"/>
</dbReference>
<reference evidence="11" key="1">
    <citation type="journal article" date="2019" name="Int. J. Syst. Evol. Microbiol.">
        <title>The Global Catalogue of Microorganisms (GCM) 10K type strain sequencing project: providing services to taxonomists for standard genome sequencing and annotation.</title>
        <authorList>
            <consortium name="The Broad Institute Genomics Platform"/>
            <consortium name="The Broad Institute Genome Sequencing Center for Infectious Disease"/>
            <person name="Wu L."/>
            <person name="Ma J."/>
        </authorList>
    </citation>
    <scope>NUCLEOTIDE SEQUENCE [LARGE SCALE GENOMIC DNA]</scope>
    <source>
        <strain evidence="11">SHR3</strain>
    </source>
</reference>
<comment type="cofactor">
    <cofactor evidence="1 8">
        <name>Mg(2+)</name>
        <dbReference type="ChEBI" id="CHEBI:18420"/>
    </cofactor>
</comment>
<feature type="domain" description="PIN" evidence="9">
    <location>
        <begin position="3"/>
        <end position="124"/>
    </location>
</feature>
<evidence type="ECO:0000256" key="1">
    <source>
        <dbReference type="ARBA" id="ARBA00001946"/>
    </source>
</evidence>
<evidence type="ECO:0000256" key="7">
    <source>
        <dbReference type="ARBA" id="ARBA00038093"/>
    </source>
</evidence>
<gene>
    <name evidence="8" type="primary">vapC</name>
    <name evidence="10" type="ORF">ACFPTN_06240</name>
</gene>
<organism evidence="10 11">
    <name type="scientific">Thauera sinica</name>
    <dbReference type="NCBI Taxonomy" id="2665146"/>
    <lineage>
        <taxon>Bacteria</taxon>
        <taxon>Pseudomonadati</taxon>
        <taxon>Pseudomonadota</taxon>
        <taxon>Betaproteobacteria</taxon>
        <taxon>Rhodocyclales</taxon>
        <taxon>Zoogloeaceae</taxon>
        <taxon>Thauera</taxon>
    </lineage>
</organism>
<comment type="similarity">
    <text evidence="7 8">Belongs to the PINc/VapC protein family.</text>
</comment>
<keyword evidence="6 8" id="KW-0460">Magnesium</keyword>
<comment type="function">
    <text evidence="8">Toxic component of a toxin-antitoxin (TA) system. An RNase.</text>
</comment>
<evidence type="ECO:0000259" key="9">
    <source>
        <dbReference type="Pfam" id="PF01850"/>
    </source>
</evidence>
<name>A0ABW1AP74_9RHOO</name>
<evidence type="ECO:0000313" key="10">
    <source>
        <dbReference type="EMBL" id="MFC5768966.1"/>
    </source>
</evidence>
<dbReference type="EMBL" id="JBHSOG010000023">
    <property type="protein sequence ID" value="MFC5768966.1"/>
    <property type="molecule type" value="Genomic_DNA"/>
</dbReference>
<dbReference type="EC" id="3.1.-.-" evidence="8"/>
<dbReference type="Proteomes" id="UP001595974">
    <property type="component" value="Unassembled WGS sequence"/>
</dbReference>
<dbReference type="PANTHER" id="PTHR33653:SF1">
    <property type="entry name" value="RIBONUCLEASE VAPC2"/>
    <property type="match status" value="1"/>
</dbReference>
<evidence type="ECO:0000256" key="6">
    <source>
        <dbReference type="ARBA" id="ARBA00022842"/>
    </source>
</evidence>
<evidence type="ECO:0000256" key="4">
    <source>
        <dbReference type="ARBA" id="ARBA00022723"/>
    </source>
</evidence>